<evidence type="ECO:0000313" key="2">
    <source>
        <dbReference type="Proteomes" id="UP001321481"/>
    </source>
</evidence>
<evidence type="ECO:0000313" key="1">
    <source>
        <dbReference type="EMBL" id="MDJ1113212.1"/>
    </source>
</evidence>
<dbReference type="RefSeq" id="WP_283714503.1">
    <property type="nucleotide sequence ID" value="NZ_JASJND010000001.1"/>
</dbReference>
<keyword evidence="2" id="KW-1185">Reference proteome</keyword>
<comment type="caution">
    <text evidence="1">The sequence shown here is derived from an EMBL/GenBank/DDBJ whole genome shotgun (WGS) entry which is preliminary data.</text>
</comment>
<sequence length="191" mass="20947">MTGVMVPARGVRRRLQALHARGWTATELEQQLGIPDETLGMLLWQSTVPQRTHDIIAAAYEVLWNQAPPSPPAVRQQAIARATANGWAPPMAWDDIDTDDAPFTGTEDPDAAAAYIDHVAIELTLRGEPAPALTQAERRIAVARLHAGGHCDMEMARRLHVDGNTIRKDRKAQGLPLNLTRWSTVRAEDAA</sequence>
<dbReference type="Proteomes" id="UP001321481">
    <property type="component" value="Unassembled WGS sequence"/>
</dbReference>
<organism evidence="1 2">
    <name type="scientific">Microbacterium dauci</name>
    <dbReference type="NCBI Taxonomy" id="3048008"/>
    <lineage>
        <taxon>Bacteria</taxon>
        <taxon>Bacillati</taxon>
        <taxon>Actinomycetota</taxon>
        <taxon>Actinomycetes</taxon>
        <taxon>Micrococcales</taxon>
        <taxon>Microbacteriaceae</taxon>
        <taxon>Microbacterium</taxon>
    </lineage>
</organism>
<reference evidence="1 2" key="1">
    <citation type="submission" date="2023-05" db="EMBL/GenBank/DDBJ databases">
        <title>Microbacterium dauci sp.nov., Isolated from Carrot Rhizosphere Soil.</title>
        <authorList>
            <person name="Xiao Z."/>
            <person name="Zheng J."/>
        </authorList>
    </citation>
    <scope>NUCLEOTIDE SEQUENCE [LARGE SCALE GENOMIC DNA]</scope>
    <source>
        <strain evidence="1 2">LX3-4</strain>
    </source>
</reference>
<accession>A0ABT6ZAM1</accession>
<name>A0ABT6ZAM1_9MICO</name>
<proteinExistence type="predicted"/>
<protein>
    <submittedName>
        <fullName evidence="1">Uncharacterized protein</fullName>
    </submittedName>
</protein>
<dbReference type="EMBL" id="JASJND010000001">
    <property type="protein sequence ID" value="MDJ1113212.1"/>
    <property type="molecule type" value="Genomic_DNA"/>
</dbReference>
<gene>
    <name evidence="1" type="ORF">QNI14_01960</name>
</gene>